<accession>Q2FSS2</accession>
<dbReference type="InParanoid" id="Q2FSS2"/>
<evidence type="ECO:0000259" key="2">
    <source>
        <dbReference type="PROSITE" id="PS50110"/>
    </source>
</evidence>
<name>Q2FSS2_METHJ</name>
<gene>
    <name evidence="3" type="ordered locus">Mhun_2684</name>
</gene>
<dbReference type="InterPro" id="IPR001789">
    <property type="entry name" value="Sig_transdc_resp-reg_receiver"/>
</dbReference>
<dbReference type="GeneID" id="3924848"/>
<dbReference type="InterPro" id="IPR011006">
    <property type="entry name" value="CheY-like_superfamily"/>
</dbReference>
<dbReference type="Proteomes" id="UP000001941">
    <property type="component" value="Chromosome"/>
</dbReference>
<proteinExistence type="predicted"/>
<dbReference type="SMART" id="SM00448">
    <property type="entry name" value="REC"/>
    <property type="match status" value="1"/>
</dbReference>
<organism evidence="3 4">
    <name type="scientific">Methanospirillum hungatei JF-1 (strain ATCC 27890 / DSM 864 / NBRC 100397 / JF-1)</name>
    <dbReference type="NCBI Taxonomy" id="323259"/>
    <lineage>
        <taxon>Archaea</taxon>
        <taxon>Methanobacteriati</taxon>
        <taxon>Methanobacteriota</taxon>
        <taxon>Stenosarchaea group</taxon>
        <taxon>Methanomicrobia</taxon>
        <taxon>Methanomicrobiales</taxon>
        <taxon>Methanospirillaceae</taxon>
        <taxon>Methanospirillum</taxon>
    </lineage>
</organism>
<feature type="domain" description="Response regulatory" evidence="2">
    <location>
        <begin position="3"/>
        <end position="117"/>
    </location>
</feature>
<dbReference type="GO" id="GO:0000160">
    <property type="term" value="P:phosphorelay signal transduction system"/>
    <property type="evidence" value="ECO:0007669"/>
    <property type="project" value="InterPro"/>
</dbReference>
<dbReference type="PANTHER" id="PTHR43228:SF1">
    <property type="entry name" value="TWO-COMPONENT RESPONSE REGULATOR ARR22"/>
    <property type="match status" value="1"/>
</dbReference>
<keyword evidence="4" id="KW-1185">Reference proteome</keyword>
<evidence type="ECO:0000256" key="1">
    <source>
        <dbReference type="PROSITE-ProRule" id="PRU00169"/>
    </source>
</evidence>
<dbReference type="Pfam" id="PF00072">
    <property type="entry name" value="Response_reg"/>
    <property type="match status" value="1"/>
</dbReference>
<dbReference type="PROSITE" id="PS50110">
    <property type="entry name" value="RESPONSE_REGULATORY"/>
    <property type="match status" value="1"/>
</dbReference>
<dbReference type="Gene3D" id="3.40.50.2300">
    <property type="match status" value="1"/>
</dbReference>
<dbReference type="InterPro" id="IPR052048">
    <property type="entry name" value="ST_Response_Regulator"/>
</dbReference>
<sequence>MSSILIVDDSVFQRRVVGAPLRAGGFTVHEAVDGNDGLLKIKELHPDLILLDILMPEKDGLQVLKELHDTGNTIPVVMLTSDVQDSTREECLSLGAQAFLNKPVKAEELIPVITSLITKES</sequence>
<protein>
    <submittedName>
        <fullName evidence="3">Response regulator receiver domain protein (CheY-like)</fullName>
    </submittedName>
</protein>
<keyword evidence="1" id="KW-0597">Phosphoprotein</keyword>
<dbReference type="KEGG" id="mhu:Mhun_2684"/>
<dbReference type="SUPFAM" id="SSF52172">
    <property type="entry name" value="CheY-like"/>
    <property type="match status" value="1"/>
</dbReference>
<dbReference type="AlphaFoldDB" id="Q2FSS2"/>
<feature type="modified residue" description="4-aspartylphosphate" evidence="1">
    <location>
        <position position="52"/>
    </location>
</feature>
<dbReference type="OrthoDB" id="9652at2157"/>
<evidence type="ECO:0000313" key="4">
    <source>
        <dbReference type="Proteomes" id="UP000001941"/>
    </source>
</evidence>
<dbReference type="STRING" id="323259.Mhun_2684"/>
<dbReference type="eggNOG" id="arCOG02589">
    <property type="taxonomic scope" value="Archaea"/>
</dbReference>
<dbReference type="HOGENOM" id="CLU_000445_69_15_2"/>
<dbReference type="RefSeq" id="WP_011449635.1">
    <property type="nucleotide sequence ID" value="NC_007796.1"/>
</dbReference>
<evidence type="ECO:0000313" key="3">
    <source>
        <dbReference type="EMBL" id="ABD42379.1"/>
    </source>
</evidence>
<dbReference type="PANTHER" id="PTHR43228">
    <property type="entry name" value="TWO-COMPONENT RESPONSE REGULATOR"/>
    <property type="match status" value="1"/>
</dbReference>
<dbReference type="EMBL" id="CP000254">
    <property type="protein sequence ID" value="ABD42379.1"/>
    <property type="molecule type" value="Genomic_DNA"/>
</dbReference>
<dbReference type="EnsemblBacteria" id="ABD42379">
    <property type="protein sequence ID" value="ABD42379"/>
    <property type="gene ID" value="Mhun_2684"/>
</dbReference>
<reference evidence="4" key="1">
    <citation type="journal article" date="2016" name="Stand. Genomic Sci.">
        <title>Complete genome sequence of Methanospirillum hungatei type strain JF1.</title>
        <authorList>
            <person name="Gunsalus R.P."/>
            <person name="Cook L.E."/>
            <person name="Crable B."/>
            <person name="Rohlin L."/>
            <person name="McDonald E."/>
            <person name="Mouttaki H."/>
            <person name="Sieber J.R."/>
            <person name="Poweleit N."/>
            <person name="Zhou H."/>
            <person name="Lapidus A.L."/>
            <person name="Daligault H.E."/>
            <person name="Land M."/>
            <person name="Gilna P."/>
            <person name="Ivanova N."/>
            <person name="Kyrpides N."/>
            <person name="Culley D.E."/>
            <person name="McInerney M.J."/>
        </authorList>
    </citation>
    <scope>NUCLEOTIDE SEQUENCE [LARGE SCALE GENOMIC DNA]</scope>
    <source>
        <strain evidence="4">ATCC 27890 / DSM 864 / NBRC 100397 / JF-1</strain>
    </source>
</reference>